<evidence type="ECO:0000259" key="1">
    <source>
        <dbReference type="Pfam" id="PF13622"/>
    </source>
</evidence>
<organism evidence="3 4">
    <name type="scientific">Paracidovorax konjaci</name>
    <dbReference type="NCBI Taxonomy" id="32040"/>
    <lineage>
        <taxon>Bacteria</taxon>
        <taxon>Pseudomonadati</taxon>
        <taxon>Pseudomonadota</taxon>
        <taxon>Betaproteobacteria</taxon>
        <taxon>Burkholderiales</taxon>
        <taxon>Comamonadaceae</taxon>
        <taxon>Paracidovorax</taxon>
    </lineage>
</organism>
<dbReference type="Pfam" id="PF20789">
    <property type="entry name" value="4HBT_3C"/>
    <property type="match status" value="1"/>
</dbReference>
<dbReference type="AlphaFoldDB" id="A0A1I1SK46"/>
<feature type="domain" description="Acyl-CoA thioesterase-like N-terminal HotDog" evidence="1">
    <location>
        <begin position="35"/>
        <end position="118"/>
    </location>
</feature>
<reference evidence="4" key="1">
    <citation type="submission" date="2016-10" db="EMBL/GenBank/DDBJ databases">
        <authorList>
            <person name="Varghese N."/>
            <person name="Submissions S."/>
        </authorList>
    </citation>
    <scope>NUCLEOTIDE SEQUENCE [LARGE SCALE GENOMIC DNA]</scope>
    <source>
        <strain evidence="4">DSM 7481</strain>
    </source>
</reference>
<dbReference type="EMBL" id="FOMQ01000002">
    <property type="protein sequence ID" value="SFD43400.1"/>
    <property type="molecule type" value="Genomic_DNA"/>
</dbReference>
<dbReference type="InterPro" id="IPR049450">
    <property type="entry name" value="ACOT8-like_C"/>
</dbReference>
<evidence type="ECO:0000259" key="2">
    <source>
        <dbReference type="Pfam" id="PF20789"/>
    </source>
</evidence>
<dbReference type="PANTHER" id="PTHR38110">
    <property type="entry name" value="CHROMOSOME 23, WHOLE GENOME SHOTGUN SEQUENCE"/>
    <property type="match status" value="1"/>
</dbReference>
<dbReference type="Proteomes" id="UP000199517">
    <property type="component" value="Unassembled WGS sequence"/>
</dbReference>
<dbReference type="Pfam" id="PF13622">
    <property type="entry name" value="4HBT_3"/>
    <property type="match status" value="1"/>
</dbReference>
<evidence type="ECO:0000313" key="3">
    <source>
        <dbReference type="EMBL" id="SFD43400.1"/>
    </source>
</evidence>
<accession>A0A1I1SK46</accession>
<dbReference type="RefSeq" id="WP_092949691.1">
    <property type="nucleotide sequence ID" value="NZ_FOMQ01000002.1"/>
</dbReference>
<gene>
    <name evidence="3" type="ORF">SAMN04489710_10256</name>
</gene>
<dbReference type="PANTHER" id="PTHR38110:SF1">
    <property type="entry name" value="THIOESTERASE DOMAIN-CONTAINING PROTEIN"/>
    <property type="match status" value="1"/>
</dbReference>
<dbReference type="SUPFAM" id="SSF54637">
    <property type="entry name" value="Thioesterase/thiol ester dehydrase-isomerase"/>
    <property type="match status" value="2"/>
</dbReference>
<dbReference type="InterPro" id="IPR049449">
    <property type="entry name" value="TesB_ACOT8-like_N"/>
</dbReference>
<proteinExistence type="predicted"/>
<dbReference type="OrthoDB" id="4370297at2"/>
<name>A0A1I1SK46_9BURK</name>
<dbReference type="Gene3D" id="2.40.160.210">
    <property type="entry name" value="Acyl-CoA thioesterase, double hotdog domain"/>
    <property type="match status" value="1"/>
</dbReference>
<evidence type="ECO:0000313" key="4">
    <source>
        <dbReference type="Proteomes" id="UP000199517"/>
    </source>
</evidence>
<dbReference type="InterPro" id="IPR029069">
    <property type="entry name" value="HotDog_dom_sf"/>
</dbReference>
<keyword evidence="4" id="KW-1185">Reference proteome</keyword>
<feature type="domain" description="Acyl-CoA thioesterase-like C-terminal" evidence="2">
    <location>
        <begin position="143"/>
        <end position="280"/>
    </location>
</feature>
<sequence>MTVAAAASSPPTHPLDDALVLGAVAPGQYTARTSPAYWNMVGPFGGITAATLLRAVLQHPDRLGDPLSLTVNYAGAIAEGEFTVQALPVRTNRSTQHWTLSILQPGADGAPVVTTTATAVTAVRRETWSLPDTPMPETQGPEGLERVTRGMPVQWLDRYDLRPVSGALPVHWDGGSGDSSLSRLWMRDEPARPLDFCALAALADVFFPRVWLRRARQVPAGTVSLTVYFHASSEQLAATGSGHLLGQARAQEFRNGFFDQTAQLWNQRGTMLASSHQIVYYKE</sequence>
<protein>
    <submittedName>
        <fullName evidence="3">Acyl-CoA thioesterase</fullName>
    </submittedName>
</protein>
<dbReference type="InterPro" id="IPR052389">
    <property type="entry name" value="Sec_Metab_Biosynth-Assoc"/>
</dbReference>
<dbReference type="InterPro" id="IPR042171">
    <property type="entry name" value="Acyl-CoA_hotdog"/>
</dbReference>
<dbReference type="STRING" id="32040.SAMN04489710_10256"/>